<keyword evidence="3" id="KW-0410">Iron transport</keyword>
<keyword evidence="1" id="KW-0813">Transport</keyword>
<dbReference type="GO" id="GO:0005524">
    <property type="term" value="F:ATP binding"/>
    <property type="evidence" value="ECO:0007669"/>
    <property type="project" value="UniProtKB-KW"/>
</dbReference>
<dbReference type="Gene3D" id="3.40.50.300">
    <property type="entry name" value="P-loop containing nucleotide triphosphate hydrolases"/>
    <property type="match status" value="1"/>
</dbReference>
<keyword evidence="2" id="KW-1003">Cell membrane</keyword>
<dbReference type="GO" id="GO:0016020">
    <property type="term" value="C:membrane"/>
    <property type="evidence" value="ECO:0007669"/>
    <property type="project" value="InterPro"/>
</dbReference>
<evidence type="ECO:0000256" key="2">
    <source>
        <dbReference type="ARBA" id="ARBA00022475"/>
    </source>
</evidence>
<keyword evidence="6" id="KW-0408">Iron</keyword>
<dbReference type="GO" id="GO:0015408">
    <property type="term" value="F:ABC-type ferric iron transporter activity"/>
    <property type="evidence" value="ECO:0007669"/>
    <property type="project" value="InterPro"/>
</dbReference>
<evidence type="ECO:0000256" key="3">
    <source>
        <dbReference type="ARBA" id="ARBA00022496"/>
    </source>
</evidence>
<keyword evidence="8" id="KW-0472">Membrane</keyword>
<evidence type="ECO:0000313" key="11">
    <source>
        <dbReference type="Proteomes" id="UP000219669"/>
    </source>
</evidence>
<feature type="domain" description="ABC transporter" evidence="9">
    <location>
        <begin position="2"/>
        <end position="232"/>
    </location>
</feature>
<evidence type="ECO:0000256" key="4">
    <source>
        <dbReference type="ARBA" id="ARBA00022741"/>
    </source>
</evidence>
<organism evidence="10 11">
    <name type="scientific">Alysiella filiformis DSM 16848</name>
    <dbReference type="NCBI Taxonomy" id="1120981"/>
    <lineage>
        <taxon>Bacteria</taxon>
        <taxon>Pseudomonadati</taxon>
        <taxon>Pseudomonadota</taxon>
        <taxon>Betaproteobacteria</taxon>
        <taxon>Neisseriales</taxon>
        <taxon>Neisseriaceae</taxon>
        <taxon>Alysiella</taxon>
    </lineage>
</organism>
<evidence type="ECO:0000259" key="9">
    <source>
        <dbReference type="PROSITE" id="PS50893"/>
    </source>
</evidence>
<evidence type="ECO:0000256" key="8">
    <source>
        <dbReference type="ARBA" id="ARBA00023136"/>
    </source>
</evidence>
<accession>A0A286EEN3</accession>
<name>A0A286EEN3_9NEIS</name>
<dbReference type="PROSITE" id="PS50893">
    <property type="entry name" value="ABC_TRANSPORTER_2"/>
    <property type="match status" value="1"/>
</dbReference>
<evidence type="ECO:0000256" key="5">
    <source>
        <dbReference type="ARBA" id="ARBA00022840"/>
    </source>
</evidence>
<dbReference type="CDD" id="cd03259">
    <property type="entry name" value="ABC_Carb_Solutes_like"/>
    <property type="match status" value="1"/>
</dbReference>
<gene>
    <name evidence="10" type="ORF">SAMN02746062_01641</name>
</gene>
<evidence type="ECO:0000313" key="10">
    <source>
        <dbReference type="EMBL" id="SOD69367.1"/>
    </source>
</evidence>
<evidence type="ECO:0000256" key="7">
    <source>
        <dbReference type="ARBA" id="ARBA00023065"/>
    </source>
</evidence>
<reference evidence="10 11" key="1">
    <citation type="submission" date="2017-09" db="EMBL/GenBank/DDBJ databases">
        <authorList>
            <person name="Ehlers B."/>
            <person name="Leendertz F.H."/>
        </authorList>
    </citation>
    <scope>NUCLEOTIDE SEQUENCE [LARGE SCALE GENOMIC DNA]</scope>
    <source>
        <strain evidence="10 11">DSM 16848</strain>
    </source>
</reference>
<dbReference type="InterPro" id="IPR017871">
    <property type="entry name" value="ABC_transporter-like_CS"/>
</dbReference>
<dbReference type="Pfam" id="PF00005">
    <property type="entry name" value="ABC_tran"/>
    <property type="match status" value="1"/>
</dbReference>
<dbReference type="PROSITE" id="PS00211">
    <property type="entry name" value="ABC_TRANSPORTER_1"/>
    <property type="match status" value="1"/>
</dbReference>
<dbReference type="FunFam" id="3.40.50.300:FF:000425">
    <property type="entry name" value="Probable ABC transporter, ATP-binding subunit"/>
    <property type="match status" value="1"/>
</dbReference>
<dbReference type="OrthoDB" id="5298774at2"/>
<dbReference type="EMBL" id="OCNF01000015">
    <property type="protein sequence ID" value="SOD69367.1"/>
    <property type="molecule type" value="Genomic_DNA"/>
</dbReference>
<evidence type="ECO:0000256" key="1">
    <source>
        <dbReference type="ARBA" id="ARBA00022448"/>
    </source>
</evidence>
<keyword evidence="4" id="KW-0547">Nucleotide-binding</keyword>
<dbReference type="InterPro" id="IPR050093">
    <property type="entry name" value="ABC_SmlMolc_Importer"/>
</dbReference>
<keyword evidence="11" id="KW-1185">Reference proteome</keyword>
<dbReference type="InterPro" id="IPR015853">
    <property type="entry name" value="ABC_transpr_FbpC"/>
</dbReference>
<keyword evidence="5" id="KW-0067">ATP-binding</keyword>
<dbReference type="SMART" id="SM00382">
    <property type="entry name" value="AAA"/>
    <property type="match status" value="1"/>
</dbReference>
<evidence type="ECO:0000256" key="6">
    <source>
        <dbReference type="ARBA" id="ARBA00023004"/>
    </source>
</evidence>
<dbReference type="SUPFAM" id="SSF52540">
    <property type="entry name" value="P-loop containing nucleoside triphosphate hydrolases"/>
    <property type="match status" value="1"/>
</dbReference>
<keyword evidence="7" id="KW-0406">Ion transport</keyword>
<dbReference type="PANTHER" id="PTHR42781:SF4">
    <property type="entry name" value="SPERMIDINE_PUTRESCINE IMPORT ATP-BINDING PROTEIN POTA"/>
    <property type="match status" value="1"/>
</dbReference>
<dbReference type="AlphaFoldDB" id="A0A286EEN3"/>
<dbReference type="InterPro" id="IPR003593">
    <property type="entry name" value="AAA+_ATPase"/>
</dbReference>
<dbReference type="Proteomes" id="UP000219669">
    <property type="component" value="Unassembled WGS sequence"/>
</dbReference>
<dbReference type="InterPro" id="IPR003439">
    <property type="entry name" value="ABC_transporter-like_ATP-bd"/>
</dbReference>
<dbReference type="InterPro" id="IPR027417">
    <property type="entry name" value="P-loop_NTPase"/>
</dbReference>
<dbReference type="GO" id="GO:0015697">
    <property type="term" value="P:quaternary ammonium group transport"/>
    <property type="evidence" value="ECO:0007669"/>
    <property type="project" value="UniProtKB-ARBA"/>
</dbReference>
<dbReference type="PANTHER" id="PTHR42781">
    <property type="entry name" value="SPERMIDINE/PUTRESCINE IMPORT ATP-BINDING PROTEIN POTA"/>
    <property type="match status" value="1"/>
</dbReference>
<protein>
    <submittedName>
        <fullName evidence="10">ABC-type Fe3+/spermidine/putrescine transport systems, ATPase components</fullName>
    </submittedName>
</protein>
<proteinExistence type="predicted"/>
<dbReference type="GO" id="GO:0016887">
    <property type="term" value="F:ATP hydrolysis activity"/>
    <property type="evidence" value="ECO:0007669"/>
    <property type="project" value="InterPro"/>
</dbReference>
<sequence>MLQLHHIHKTYRQHTVCHNINLTVQQGELLAILGKSGSGKSTLLNVIAGLVSADSGDVFINQIRHTHTPPERREIAMMFQDFALLPHLNVWQNVAFGLKMRGVPAQQARTLAENRLAEVGLHNHAERTINQLSGGEQQRVALARALVVEPKVLLLDEPFSSLDTHLRQQLQQQIRQLVKQRHIPAVLVSHDPAEACLMADQIALLHSGSLIQHGTPQALCAQPINAAAARLLGCLNVRDTHYVPPTAIHLGQGEPCTLIQSARQPHGWLLVLQHPIWGEISTLSDQAPPNQHIAVQIDETQIVHFQAA</sequence>